<organism evidence="1 2">
    <name type="scientific">Geotrichum galactomycetum</name>
    <dbReference type="NCBI Taxonomy" id="27317"/>
    <lineage>
        <taxon>Eukaryota</taxon>
        <taxon>Fungi</taxon>
        <taxon>Dikarya</taxon>
        <taxon>Ascomycota</taxon>
        <taxon>Saccharomycotina</taxon>
        <taxon>Dipodascomycetes</taxon>
        <taxon>Dipodascales</taxon>
        <taxon>Dipodascaceae</taxon>
        <taxon>Geotrichum</taxon>
    </lineage>
</organism>
<protein>
    <submittedName>
        <fullName evidence="1">Uncharacterized protein</fullName>
    </submittedName>
</protein>
<comment type="caution">
    <text evidence="1">The sequence shown here is derived from an EMBL/GenBank/DDBJ whole genome shotgun (WGS) entry which is preliminary data.</text>
</comment>
<accession>A0ACB6V908</accession>
<gene>
    <name evidence="1" type="ORF">D0Z00_000778</name>
</gene>
<evidence type="ECO:0000313" key="1">
    <source>
        <dbReference type="EMBL" id="KAF5101704.1"/>
    </source>
</evidence>
<dbReference type="EMBL" id="QVQA01000010">
    <property type="protein sequence ID" value="KAF5101704.1"/>
    <property type="molecule type" value="Genomic_DNA"/>
</dbReference>
<proteinExistence type="predicted"/>
<evidence type="ECO:0000313" key="2">
    <source>
        <dbReference type="Proteomes" id="UP000744676"/>
    </source>
</evidence>
<keyword evidence="2" id="KW-1185">Reference proteome</keyword>
<dbReference type="Proteomes" id="UP000744676">
    <property type="component" value="Unassembled WGS sequence"/>
</dbReference>
<reference evidence="1 2" key="1">
    <citation type="journal article" date="2020" name="Front. Microbiol.">
        <title>Phenotypic and Genetic Characterization of the Cheese Ripening Yeast Geotrichum candidum.</title>
        <authorList>
            <person name="Perkins V."/>
            <person name="Vignola S."/>
            <person name="Lessard M.H."/>
            <person name="Plante P.L."/>
            <person name="Corbeil J."/>
            <person name="Dugat-Bony E."/>
            <person name="Frenette M."/>
            <person name="Labrie S."/>
        </authorList>
    </citation>
    <scope>NUCLEOTIDE SEQUENCE [LARGE SCALE GENOMIC DNA]</scope>
    <source>
        <strain evidence="1 2">LMA-1147</strain>
    </source>
</reference>
<name>A0ACB6V908_9ASCO</name>
<sequence length="1296" mass="144931">MMRRLAKISYSNPLTSFTVFIGQVESYDNLGGLVVEAARYFTDMGWDMFPYIIMIQLTSGRGTQQMDGLNDRKWIQSLANFTAKLYRRYSYMDTKPLLLFLLRQLHVNDLSFIIVLRELITQMGGIAQLSNLTNKQVENLGAGPILRSKVYESIEDGRESAGKSGKRLVDAITHLNIFTELFILLSQIHSRFIYYVPEELAYEKVLASRYDDLTHILLQFTEMSNHYIDNETFMKNALPIEKLCVEYGVPVSWAFGLWRQYLGDEIRSFDKTSKIEDVEMTDDESEVIIVDTELYPEDEWKFMKPGFFVTFWQLSLYDIQYPSKNYAEAEEKIKEALAGLNDTISELSNDHRRESHQALKTAKIRKEELQQQQSKLTAESMRHALHFEKSKTRLNDEKEFWFNYDGPERHVNNGIDVRQNQIKQFLSYCILPRTVHSPIDAIFCARMTTLLHALGTPHFSTLTFFDKLFADGILFATLLTCTTYEAENLGLFLAEVLAELGRWRADSTTYDKLGLGVNVAEDKITYLPGFIFDHSGEVTDGSHHLPHDNFMRALEKWHRRTTKSVVNCLRSEDYMHRRNTITLLKNMLGIFPTISSNGLDIIDALEDIVYKDDREDLKLAAQALLVHLKRAIPTWIEAYDFKPTGPEAKEKMIEAAASLAKEREKKMLLRTMGKSKPKAMTDTISSGAQTPIAHLPPKESPIPANSSFNPRLSERNSSSSLPASLPKIPTGPRRDEPGPTRAAPSSSHSKQEVRSSGPGNLRGRQALSSREKQSNEPSTSVNSMEIKPRAGRPVLNAKEESSRPPSRTGGGKVDSEPDGRRSNAPKGPGDRGRGNVGGDRGGKFSNDNKGGDRASHDRHANDRFNDRGNNPNSQNNGRTDARPKPEKGNEKSDSRNDSRSDFRKNDTKGGDRGNRGDSRSDSRNDTRNNSRDDSRGDLRHESRADARNDTRNDSRNDSKNDARNDSRNDNKNEDRRNLGRGGNNNRGPRHGNDSKDNSGNSHGRQGTGSNAIGPANSNRQATGSNSIGPSGGQASRLRDAAATNNRSRDSSPSRTPRQGNRGGEGRRGNNGRDTKGNSDNRDRGGNARKNDNEKGSSQGSKPDNRGPNDNRSGRRDDDKGRDNKQGRRDGPGGNSRGNQQSSGNTKDNRKPLPPPALPPPQDGRRKSWDAHGARNANWHDSERANNSGGSGGGRPDSERMESRQRNEKEREKRQRDREWDRDRKLPPLPPPPMDERYRDNRDYNGSGGGNNNGSGGSGGPGSRGSGANSGSYGNDRKHGRGGDYESGANKRRRTGR</sequence>